<keyword evidence="3" id="KW-1185">Reference proteome</keyword>
<sequence>MMKHDTVSLAGGGGRPPDFPPPKYRSAVARPLRVFWLLHWAGGRPPKGRPPAQCKNPSHEDAGSELSRRSGKVRRVQLHPSRISLSAMQTVKFKVGPAYGGPCSAHAIGMGTAWAPRHPIPPSCSWRANRQEQDGGMGCLNPQGGAASCAAMEDSEGQRKTGGRPPVFLF</sequence>
<proteinExistence type="predicted"/>
<evidence type="ECO:0000313" key="2">
    <source>
        <dbReference type="EMBL" id="KAJ1213374.1"/>
    </source>
</evidence>
<reference evidence="2" key="1">
    <citation type="journal article" date="2022" name="bioRxiv">
        <title>Sequencing and chromosome-scale assembly of the giantPleurodeles waltlgenome.</title>
        <authorList>
            <person name="Brown T."/>
            <person name="Elewa A."/>
            <person name="Iarovenko S."/>
            <person name="Subramanian E."/>
            <person name="Araus A.J."/>
            <person name="Petzold A."/>
            <person name="Susuki M."/>
            <person name="Suzuki K.-i.T."/>
            <person name="Hayashi T."/>
            <person name="Toyoda A."/>
            <person name="Oliveira C."/>
            <person name="Osipova E."/>
            <person name="Leigh N.D."/>
            <person name="Simon A."/>
            <person name="Yun M.H."/>
        </authorList>
    </citation>
    <scope>NUCLEOTIDE SEQUENCE</scope>
    <source>
        <strain evidence="2">20211129_DDA</strain>
        <tissue evidence="2">Liver</tissue>
    </source>
</reference>
<protein>
    <submittedName>
        <fullName evidence="2">Uncharacterized protein</fullName>
    </submittedName>
</protein>
<dbReference type="Proteomes" id="UP001066276">
    <property type="component" value="Chromosome 1_1"/>
</dbReference>
<comment type="caution">
    <text evidence="2">The sequence shown here is derived from an EMBL/GenBank/DDBJ whole genome shotgun (WGS) entry which is preliminary data.</text>
</comment>
<feature type="region of interest" description="Disordered" evidence="1">
    <location>
        <begin position="46"/>
        <end position="75"/>
    </location>
</feature>
<accession>A0AAV7WJL7</accession>
<dbReference type="AlphaFoldDB" id="A0AAV7WJL7"/>
<gene>
    <name evidence="2" type="ORF">NDU88_001012</name>
</gene>
<feature type="region of interest" description="Disordered" evidence="1">
    <location>
        <begin position="1"/>
        <end position="24"/>
    </location>
</feature>
<name>A0AAV7WJL7_PLEWA</name>
<evidence type="ECO:0000256" key="1">
    <source>
        <dbReference type="SAM" id="MobiDB-lite"/>
    </source>
</evidence>
<feature type="compositionally biased region" description="Basic and acidic residues" evidence="1">
    <location>
        <begin position="57"/>
        <end position="68"/>
    </location>
</feature>
<dbReference type="EMBL" id="JANPWB010000001">
    <property type="protein sequence ID" value="KAJ1213374.1"/>
    <property type="molecule type" value="Genomic_DNA"/>
</dbReference>
<organism evidence="2 3">
    <name type="scientific">Pleurodeles waltl</name>
    <name type="common">Iberian ribbed newt</name>
    <dbReference type="NCBI Taxonomy" id="8319"/>
    <lineage>
        <taxon>Eukaryota</taxon>
        <taxon>Metazoa</taxon>
        <taxon>Chordata</taxon>
        <taxon>Craniata</taxon>
        <taxon>Vertebrata</taxon>
        <taxon>Euteleostomi</taxon>
        <taxon>Amphibia</taxon>
        <taxon>Batrachia</taxon>
        <taxon>Caudata</taxon>
        <taxon>Salamandroidea</taxon>
        <taxon>Salamandridae</taxon>
        <taxon>Pleurodelinae</taxon>
        <taxon>Pleurodeles</taxon>
    </lineage>
</organism>
<evidence type="ECO:0000313" key="3">
    <source>
        <dbReference type="Proteomes" id="UP001066276"/>
    </source>
</evidence>